<dbReference type="EMBL" id="JABWDY010024428">
    <property type="protein sequence ID" value="KAF5190252.1"/>
    <property type="molecule type" value="Genomic_DNA"/>
</dbReference>
<proteinExistence type="predicted"/>
<comment type="caution">
    <text evidence="1">The sequence shown here is derived from an EMBL/GenBank/DDBJ whole genome shotgun (WGS) entry which is preliminary data.</text>
</comment>
<accession>A0A7J6W0X4</accession>
<dbReference type="OrthoDB" id="979322at2759"/>
<protein>
    <submittedName>
        <fullName evidence="1">Uncharacterized protein</fullName>
    </submittedName>
</protein>
<keyword evidence="2" id="KW-1185">Reference proteome</keyword>
<dbReference type="Proteomes" id="UP000554482">
    <property type="component" value="Unassembled WGS sequence"/>
</dbReference>
<dbReference type="AlphaFoldDB" id="A0A7J6W0X4"/>
<evidence type="ECO:0000313" key="2">
    <source>
        <dbReference type="Proteomes" id="UP000554482"/>
    </source>
</evidence>
<name>A0A7J6W0X4_THATH</name>
<sequence>MEFKAGSISSVVLLAYDATKDHTDHELRLTINEIRMRGDILLGGDKLIVLGVLHSFPHPMGYQMEARADSLFGTNARAMEEEVQKKTDIYFKMLQESAEQCKDERVSVEVKIIAGDGERERRRLWLCGIDGGCGCMEAERQRSRREDWVGL</sequence>
<organism evidence="1 2">
    <name type="scientific">Thalictrum thalictroides</name>
    <name type="common">Rue-anemone</name>
    <name type="synonym">Anemone thalictroides</name>
    <dbReference type="NCBI Taxonomy" id="46969"/>
    <lineage>
        <taxon>Eukaryota</taxon>
        <taxon>Viridiplantae</taxon>
        <taxon>Streptophyta</taxon>
        <taxon>Embryophyta</taxon>
        <taxon>Tracheophyta</taxon>
        <taxon>Spermatophyta</taxon>
        <taxon>Magnoliopsida</taxon>
        <taxon>Ranunculales</taxon>
        <taxon>Ranunculaceae</taxon>
        <taxon>Thalictroideae</taxon>
        <taxon>Thalictrum</taxon>
    </lineage>
</organism>
<evidence type="ECO:0000313" key="1">
    <source>
        <dbReference type="EMBL" id="KAF5190252.1"/>
    </source>
</evidence>
<gene>
    <name evidence="1" type="ORF">FRX31_020162</name>
</gene>
<reference evidence="1 2" key="1">
    <citation type="submission" date="2020-06" db="EMBL/GenBank/DDBJ databases">
        <title>Transcriptomic and genomic resources for Thalictrum thalictroides and T. hernandezii: Facilitating candidate gene discovery in an emerging model plant lineage.</title>
        <authorList>
            <person name="Arias T."/>
            <person name="Riano-Pachon D.M."/>
            <person name="Di Stilio V.S."/>
        </authorList>
    </citation>
    <scope>NUCLEOTIDE SEQUENCE [LARGE SCALE GENOMIC DNA]</scope>
    <source>
        <strain evidence="2">cv. WT478/WT964</strain>
        <tissue evidence="1">Leaves</tissue>
    </source>
</reference>